<dbReference type="InterPro" id="IPR009057">
    <property type="entry name" value="Homeodomain-like_sf"/>
</dbReference>
<organism evidence="7 8">
    <name type="scientific">Naumannella halotolerans</name>
    <dbReference type="NCBI Taxonomy" id="993414"/>
    <lineage>
        <taxon>Bacteria</taxon>
        <taxon>Bacillati</taxon>
        <taxon>Actinomycetota</taxon>
        <taxon>Actinomycetes</taxon>
        <taxon>Propionibacteriales</taxon>
        <taxon>Propionibacteriaceae</taxon>
        <taxon>Naumannella</taxon>
    </lineage>
</organism>
<feature type="DNA-binding region" description="H-T-H motif" evidence="4">
    <location>
        <begin position="46"/>
        <end position="65"/>
    </location>
</feature>
<protein>
    <submittedName>
        <fullName evidence="7">AcrR family transcriptional regulator</fullName>
    </submittedName>
</protein>
<dbReference type="GO" id="GO:0000976">
    <property type="term" value="F:transcription cis-regulatory region binding"/>
    <property type="evidence" value="ECO:0007669"/>
    <property type="project" value="TreeGrafter"/>
</dbReference>
<dbReference type="RefSeq" id="WP_133754177.1">
    <property type="nucleotide sequence ID" value="NZ_CP171129.1"/>
</dbReference>
<keyword evidence="3" id="KW-0804">Transcription</keyword>
<evidence type="ECO:0000313" key="7">
    <source>
        <dbReference type="EMBL" id="TDT33711.1"/>
    </source>
</evidence>
<name>A0A4R7J8A2_9ACTN</name>
<dbReference type="GO" id="GO:0045892">
    <property type="term" value="P:negative regulation of DNA-templated transcription"/>
    <property type="evidence" value="ECO:0007669"/>
    <property type="project" value="UniProtKB-ARBA"/>
</dbReference>
<feature type="region of interest" description="Disordered" evidence="5">
    <location>
        <begin position="1"/>
        <end position="23"/>
    </location>
</feature>
<evidence type="ECO:0000256" key="3">
    <source>
        <dbReference type="ARBA" id="ARBA00023163"/>
    </source>
</evidence>
<evidence type="ECO:0000256" key="2">
    <source>
        <dbReference type="ARBA" id="ARBA00023125"/>
    </source>
</evidence>
<evidence type="ECO:0000313" key="8">
    <source>
        <dbReference type="Proteomes" id="UP000295371"/>
    </source>
</evidence>
<dbReference type="Pfam" id="PF00440">
    <property type="entry name" value="TetR_N"/>
    <property type="match status" value="1"/>
</dbReference>
<dbReference type="SUPFAM" id="SSF46689">
    <property type="entry name" value="Homeodomain-like"/>
    <property type="match status" value="1"/>
</dbReference>
<proteinExistence type="predicted"/>
<feature type="domain" description="HTH tetR-type" evidence="6">
    <location>
        <begin position="23"/>
        <end position="83"/>
    </location>
</feature>
<dbReference type="AlphaFoldDB" id="A0A4R7J8A2"/>
<sequence length="214" mass="24098">MDETVEDPDAYERPSQRTRLPREQRRQQLLEVAGAVFSTKGYHATVMDDIAEAAGVSKPVLYQHFPSKLELYFALLDSSAEQVISMISLEMQSTEDNAERVTSAISAFFNYVNDNQAFRLIFESDLIPDPQVSDRFWQMHTRLAEAVGEVIAIDTRLPAEEGRLLGVSLVGMAQVGARYWVNEESGISRERAIELLSTLAWRGIRGFPRVRTSA</sequence>
<evidence type="ECO:0000256" key="5">
    <source>
        <dbReference type="SAM" id="MobiDB-lite"/>
    </source>
</evidence>
<dbReference type="PANTHER" id="PTHR30055:SF160">
    <property type="entry name" value="TRANSCRIPTIONAL REGULATORY PROTEIN (PROBABLY ASNC-FAMILY)-RELATED"/>
    <property type="match status" value="1"/>
</dbReference>
<evidence type="ECO:0000256" key="1">
    <source>
        <dbReference type="ARBA" id="ARBA00023015"/>
    </source>
</evidence>
<dbReference type="FunFam" id="1.10.10.60:FF:000141">
    <property type="entry name" value="TetR family transcriptional regulator"/>
    <property type="match status" value="1"/>
</dbReference>
<dbReference type="PRINTS" id="PR00455">
    <property type="entry name" value="HTHTETR"/>
</dbReference>
<evidence type="ECO:0000256" key="4">
    <source>
        <dbReference type="PROSITE-ProRule" id="PRU00335"/>
    </source>
</evidence>
<dbReference type="InterPro" id="IPR001647">
    <property type="entry name" value="HTH_TetR"/>
</dbReference>
<gene>
    <name evidence="7" type="ORF">CLV29_1338</name>
</gene>
<reference evidence="7 8" key="1">
    <citation type="submission" date="2019-03" db="EMBL/GenBank/DDBJ databases">
        <title>Genomic Encyclopedia of Archaeal and Bacterial Type Strains, Phase II (KMG-II): from individual species to whole genera.</title>
        <authorList>
            <person name="Goeker M."/>
        </authorList>
    </citation>
    <scope>NUCLEOTIDE SEQUENCE [LARGE SCALE GENOMIC DNA]</scope>
    <source>
        <strain evidence="7 8">DSM 24323</strain>
    </source>
</reference>
<feature type="compositionally biased region" description="Basic and acidic residues" evidence="5">
    <location>
        <begin position="10"/>
        <end position="23"/>
    </location>
</feature>
<dbReference type="InterPro" id="IPR050109">
    <property type="entry name" value="HTH-type_TetR-like_transc_reg"/>
</dbReference>
<dbReference type="OrthoDB" id="70491at2"/>
<dbReference type="SUPFAM" id="SSF48498">
    <property type="entry name" value="Tetracyclin repressor-like, C-terminal domain"/>
    <property type="match status" value="1"/>
</dbReference>
<accession>A0A4R7J8A2</accession>
<dbReference type="PANTHER" id="PTHR30055">
    <property type="entry name" value="HTH-TYPE TRANSCRIPTIONAL REGULATOR RUTR"/>
    <property type="match status" value="1"/>
</dbReference>
<evidence type="ECO:0000259" key="6">
    <source>
        <dbReference type="PROSITE" id="PS50977"/>
    </source>
</evidence>
<dbReference type="Proteomes" id="UP000295371">
    <property type="component" value="Unassembled WGS sequence"/>
</dbReference>
<dbReference type="Gene3D" id="1.10.357.10">
    <property type="entry name" value="Tetracycline Repressor, domain 2"/>
    <property type="match status" value="1"/>
</dbReference>
<dbReference type="PROSITE" id="PS50977">
    <property type="entry name" value="HTH_TETR_2"/>
    <property type="match status" value="1"/>
</dbReference>
<keyword evidence="1" id="KW-0805">Transcription regulation</keyword>
<dbReference type="InterPro" id="IPR036271">
    <property type="entry name" value="Tet_transcr_reg_TetR-rel_C_sf"/>
</dbReference>
<keyword evidence="2 4" id="KW-0238">DNA-binding</keyword>
<keyword evidence="8" id="KW-1185">Reference proteome</keyword>
<comment type="caution">
    <text evidence="7">The sequence shown here is derived from an EMBL/GenBank/DDBJ whole genome shotgun (WGS) entry which is preliminary data.</text>
</comment>
<dbReference type="GO" id="GO:0003700">
    <property type="term" value="F:DNA-binding transcription factor activity"/>
    <property type="evidence" value="ECO:0007669"/>
    <property type="project" value="TreeGrafter"/>
</dbReference>
<dbReference type="EMBL" id="SOAW01000001">
    <property type="protein sequence ID" value="TDT33711.1"/>
    <property type="molecule type" value="Genomic_DNA"/>
</dbReference>